<dbReference type="PANTHER" id="PTHR37816">
    <property type="entry name" value="YALI0E33011P"/>
    <property type="match status" value="1"/>
</dbReference>
<dbReference type="InterPro" id="IPR052922">
    <property type="entry name" value="Cytidylate_Kinase-2"/>
</dbReference>
<dbReference type="OrthoDB" id="5296079at2"/>
<evidence type="ECO:0000313" key="3">
    <source>
        <dbReference type="Proteomes" id="UP000183223"/>
    </source>
</evidence>
<dbReference type="Proteomes" id="UP000183223">
    <property type="component" value="Unassembled WGS sequence"/>
</dbReference>
<sequence>MKLSDLGCRICIIGPSNSGKSTLANAISKKLNLKATHLDQLFHLADSDWQPRPYDEFITLHDKVINEDKWVIDGNYKKVLPQRLSRATGLILLDIPTLLSLSRYMNRTLLQSHRHGGLSGAKERIKWEMIHHIIFAIPKNKKRHTEIYESLSIPKIKLMSVKEINQQYKEWELSDYLNRSGKGNSTNIV</sequence>
<dbReference type="AlphaFoldDB" id="A0A1G5R6K1"/>
<dbReference type="GO" id="GO:0016301">
    <property type="term" value="F:kinase activity"/>
    <property type="evidence" value="ECO:0007669"/>
    <property type="project" value="UniProtKB-KW"/>
</dbReference>
<dbReference type="EMBL" id="FMWJ01000018">
    <property type="protein sequence ID" value="SCZ69704.1"/>
    <property type="molecule type" value="Genomic_DNA"/>
</dbReference>
<evidence type="ECO:0000259" key="1">
    <source>
        <dbReference type="Pfam" id="PF01926"/>
    </source>
</evidence>
<dbReference type="InterPro" id="IPR027417">
    <property type="entry name" value="P-loop_NTPase"/>
</dbReference>
<feature type="domain" description="G" evidence="1">
    <location>
        <begin position="9"/>
        <end position="36"/>
    </location>
</feature>
<protein>
    <submittedName>
        <fullName evidence="2">Adenylate kinase</fullName>
    </submittedName>
</protein>
<dbReference type="RefSeq" id="WP_049582932.1">
    <property type="nucleotide sequence ID" value="NZ_CAWQXX010000065.1"/>
</dbReference>
<reference evidence="3" key="1">
    <citation type="submission" date="2016-10" db="EMBL/GenBank/DDBJ databases">
        <authorList>
            <person name="Varghese N."/>
            <person name="Submissions S."/>
        </authorList>
    </citation>
    <scope>NUCLEOTIDE SEQUENCE [LARGE SCALE GENOMIC DNA]</scope>
    <source>
        <strain evidence="3">ATCC 29999</strain>
    </source>
</reference>
<accession>A0A1G5R6K1</accession>
<organism evidence="2 3">
    <name type="scientific">Photorhabdus luminescens</name>
    <name type="common">Xenorhabdus luminescens</name>
    <dbReference type="NCBI Taxonomy" id="29488"/>
    <lineage>
        <taxon>Bacteria</taxon>
        <taxon>Pseudomonadati</taxon>
        <taxon>Pseudomonadota</taxon>
        <taxon>Gammaproteobacteria</taxon>
        <taxon>Enterobacterales</taxon>
        <taxon>Morganellaceae</taxon>
        <taxon>Photorhabdus</taxon>
    </lineage>
</organism>
<dbReference type="SUPFAM" id="SSF52540">
    <property type="entry name" value="P-loop containing nucleoside triphosphate hydrolases"/>
    <property type="match status" value="1"/>
</dbReference>
<keyword evidence="2" id="KW-0418">Kinase</keyword>
<proteinExistence type="predicted"/>
<dbReference type="PANTHER" id="PTHR37816:SF2">
    <property type="entry name" value="DNA TOPOLOGY MODULATION PROTEIN FLAR-RELATED PROTEIN"/>
    <property type="match status" value="1"/>
</dbReference>
<dbReference type="InterPro" id="IPR006073">
    <property type="entry name" value="GTP-bd"/>
</dbReference>
<evidence type="ECO:0000313" key="2">
    <source>
        <dbReference type="EMBL" id="SCZ69704.1"/>
    </source>
</evidence>
<keyword evidence="2" id="KW-0808">Transferase</keyword>
<dbReference type="GeneID" id="45655925"/>
<dbReference type="GO" id="GO:0005525">
    <property type="term" value="F:GTP binding"/>
    <property type="evidence" value="ECO:0007669"/>
    <property type="project" value="InterPro"/>
</dbReference>
<gene>
    <name evidence="2" type="ORF">SAMN02982990_03309</name>
</gene>
<keyword evidence="3" id="KW-1185">Reference proteome</keyword>
<dbReference type="Pfam" id="PF01926">
    <property type="entry name" value="MMR_HSR1"/>
    <property type="match status" value="1"/>
</dbReference>
<dbReference type="Gene3D" id="3.40.50.300">
    <property type="entry name" value="P-loop containing nucleotide triphosphate hydrolases"/>
    <property type="match status" value="1"/>
</dbReference>
<name>A0A1G5R6K1_PHOLU</name>